<evidence type="ECO:0000313" key="1">
    <source>
        <dbReference type="EMBL" id="OLQ84736.1"/>
    </source>
</evidence>
<organism evidence="1 2">
    <name type="scientific">Vibrio panuliri</name>
    <dbReference type="NCBI Taxonomy" id="1381081"/>
    <lineage>
        <taxon>Bacteria</taxon>
        <taxon>Pseudomonadati</taxon>
        <taxon>Pseudomonadota</taxon>
        <taxon>Gammaproteobacteria</taxon>
        <taxon>Vibrionales</taxon>
        <taxon>Vibrionaceae</taxon>
        <taxon>Vibrio</taxon>
    </lineage>
</organism>
<name>A0ABX3F471_9VIBR</name>
<proteinExistence type="predicted"/>
<dbReference type="EMBL" id="MJMH01000234">
    <property type="protein sequence ID" value="OLQ84736.1"/>
    <property type="molecule type" value="Genomic_DNA"/>
</dbReference>
<dbReference type="Proteomes" id="UP000186039">
    <property type="component" value="Unassembled WGS sequence"/>
</dbReference>
<protein>
    <submittedName>
        <fullName evidence="1">Uncharacterized protein</fullName>
    </submittedName>
</protein>
<comment type="caution">
    <text evidence="1">The sequence shown here is derived from an EMBL/GenBank/DDBJ whole genome shotgun (WGS) entry which is preliminary data.</text>
</comment>
<evidence type="ECO:0000313" key="2">
    <source>
        <dbReference type="Proteomes" id="UP000186039"/>
    </source>
</evidence>
<sequence length="82" mass="9205">MSNSSRYGFPLIYLGEQEADKLLMDNAALLLLDVSAVWSGIELMDGFNIKQGTSLYEDTKKVIEVTVVNSRELEHRQRKASA</sequence>
<accession>A0ABX3F471</accession>
<reference evidence="1 2" key="1">
    <citation type="submission" date="2016-09" db="EMBL/GenBank/DDBJ databases">
        <title>Genomic Taxonomy of the Vibrionaceae.</title>
        <authorList>
            <person name="Gonzalez-Castillo A."/>
            <person name="Gomez-Gil B."/>
            <person name="Enciso-Ibarra K."/>
        </authorList>
    </citation>
    <scope>NUCLEOTIDE SEQUENCE [LARGE SCALE GENOMIC DNA]</scope>
    <source>
        <strain evidence="1 2">CAIM 1902</strain>
    </source>
</reference>
<keyword evidence="2" id="KW-1185">Reference proteome</keyword>
<gene>
    <name evidence="1" type="ORF">BIY20_17105</name>
</gene>